<evidence type="ECO:0000313" key="2">
    <source>
        <dbReference type="Proteomes" id="UP000500845"/>
    </source>
</evidence>
<dbReference type="Proteomes" id="UP000500845">
    <property type="component" value="Segment"/>
</dbReference>
<dbReference type="EMBL" id="MH394321">
    <property type="protein sequence ID" value="AXS67760.1"/>
    <property type="molecule type" value="Genomic_DNA"/>
</dbReference>
<accession>A0A346RNW3</accession>
<sequence length="106" mass="12293">MGHNIDSVINLGDMYFCVQEKYILVDEKKYCLDCAADFIMEDHIVCINHGPKNDIQDYCWKLENLCWSCEKNVYSVHRLKDCDSCTEVVFQLYENVVNEGAISVTL</sequence>
<evidence type="ECO:0000313" key="1">
    <source>
        <dbReference type="EMBL" id="AXS67760.1"/>
    </source>
</evidence>
<dbReference type="GeneID" id="65102213"/>
<proteinExistence type="predicted"/>
<organism evidence="1 2">
    <name type="scientific">Cryptophlebia peltastica nucleopolyhedrovirus</name>
    <dbReference type="NCBI Taxonomy" id="2304025"/>
    <lineage>
        <taxon>Viruses</taxon>
        <taxon>Viruses incertae sedis</taxon>
        <taxon>Naldaviricetes</taxon>
        <taxon>Lefavirales</taxon>
        <taxon>Baculoviridae</taxon>
        <taxon>Alphabaculovirus</taxon>
        <taxon>Alphabaculovirus crypeltasticae</taxon>
    </lineage>
</organism>
<dbReference type="KEGG" id="vg:65102213"/>
<keyword evidence="2" id="KW-1185">Reference proteome</keyword>
<reference evidence="1 2" key="1">
    <citation type="journal article" date="2018" name="J. Invertebr. Pathol.">
        <title>Morphological, genetic and biological characterisation of a novel alphabaculovirus isolated from Cryptophlebia peltastica (Lepidoptera: Tortricidae).</title>
        <authorList>
            <person name="Marsberg T."/>
            <person name="Jukes M.D."/>
            <person name="Krejmer-Rabalska M."/>
            <person name="Rabalski L."/>
            <person name="Knox C.M."/>
            <person name="Moore S.D."/>
            <person name="Hill M.P."/>
            <person name="Szewczyk B."/>
        </authorList>
    </citation>
    <scope>NUCLEOTIDE SEQUENCE [LARGE SCALE GENOMIC DNA]</scope>
    <source>
        <strain evidence="1">SA</strain>
    </source>
</reference>
<dbReference type="RefSeq" id="YP_010086968.1">
    <property type="nucleotide sequence ID" value="NC_055500.1"/>
</dbReference>
<protein>
    <submittedName>
        <fullName evidence="1">Adho107-like protein</fullName>
    </submittedName>
</protein>
<name>A0A346RNW3_9ABAC</name>